<dbReference type="RefSeq" id="WP_063094475.1">
    <property type="nucleotide sequence ID" value="NZ_LPXL01000008.1"/>
</dbReference>
<dbReference type="EMBL" id="LPXL01000008">
    <property type="protein sequence ID" value="KZD06162.1"/>
    <property type="molecule type" value="Genomic_DNA"/>
</dbReference>
<dbReference type="PIRSF" id="PIRSF017082">
    <property type="entry name" value="YflP"/>
    <property type="match status" value="1"/>
</dbReference>
<gene>
    <name evidence="3" type="ORF">AUP40_11195</name>
</gene>
<evidence type="ECO:0000256" key="1">
    <source>
        <dbReference type="ARBA" id="ARBA00006987"/>
    </source>
</evidence>
<keyword evidence="4" id="KW-1185">Reference proteome</keyword>
<comment type="caution">
    <text evidence="3">The sequence shown here is derived from an EMBL/GenBank/DDBJ whole genome shotgun (WGS) entry which is preliminary data.</text>
</comment>
<evidence type="ECO:0000256" key="2">
    <source>
        <dbReference type="SAM" id="SignalP"/>
    </source>
</evidence>
<evidence type="ECO:0000313" key="3">
    <source>
        <dbReference type="EMBL" id="KZD06162.1"/>
    </source>
</evidence>
<dbReference type="Proteomes" id="UP000076167">
    <property type="component" value="Unassembled WGS sequence"/>
</dbReference>
<keyword evidence="2" id="KW-0732">Signal</keyword>
<organism evidence="3 4">
    <name type="scientific">Thalassospira xiamenensis</name>
    <dbReference type="NCBI Taxonomy" id="220697"/>
    <lineage>
        <taxon>Bacteria</taxon>
        <taxon>Pseudomonadati</taxon>
        <taxon>Pseudomonadota</taxon>
        <taxon>Alphaproteobacteria</taxon>
        <taxon>Rhodospirillales</taxon>
        <taxon>Thalassospiraceae</taxon>
        <taxon>Thalassospira</taxon>
    </lineage>
</organism>
<protein>
    <recommendedName>
        <fullName evidence="5">Tricarboxylic transport membrane protein</fullName>
    </recommendedName>
</protein>
<dbReference type="InterPro" id="IPR042100">
    <property type="entry name" value="Bug_dom1"/>
</dbReference>
<comment type="similarity">
    <text evidence="1">Belongs to the UPF0065 (bug) family.</text>
</comment>
<dbReference type="Gene3D" id="3.40.190.150">
    <property type="entry name" value="Bordetella uptake gene, domain 1"/>
    <property type="match status" value="1"/>
</dbReference>
<sequence length="314" mass="33605">MLKKCLTTATVMLALGGAAHAQDYPVDPVLLVTHSSPGAGGDVFLRELAKAIAPELGVNVIVENVSGGSGATAMAYMAEAPKDGSVFYGTTPTFIYTSLLSNPEYSYKDLDPLVNVFEDPEVIFTSTKGSIKTLEDAMNKARESRGTWGASNPSSLERQSLELLKSVSGVNAAIVTHEGGGDMLINVLNGTLDIGVGEMQELRAQIEAGEVIPLAILGKKRLPGYPDVPTATELGYDVVVRKFRGIAAPKGLPEDIAAKWEAAVSDALERPDFKEWYENNSLKPDFMPQSEYRAFINSFAEDTGAFLRSVGVIE</sequence>
<evidence type="ECO:0000313" key="4">
    <source>
        <dbReference type="Proteomes" id="UP000076167"/>
    </source>
</evidence>
<feature type="signal peptide" evidence="2">
    <location>
        <begin position="1"/>
        <end position="21"/>
    </location>
</feature>
<proteinExistence type="inferred from homology"/>
<dbReference type="Pfam" id="PF03401">
    <property type="entry name" value="TctC"/>
    <property type="match status" value="1"/>
</dbReference>
<dbReference type="Gene3D" id="3.40.190.10">
    <property type="entry name" value="Periplasmic binding protein-like II"/>
    <property type="match status" value="1"/>
</dbReference>
<feature type="chain" id="PRO_5045520142" description="Tricarboxylic transport membrane protein" evidence="2">
    <location>
        <begin position="22"/>
        <end position="314"/>
    </location>
</feature>
<dbReference type="SUPFAM" id="SSF53850">
    <property type="entry name" value="Periplasmic binding protein-like II"/>
    <property type="match status" value="1"/>
</dbReference>
<evidence type="ECO:0008006" key="5">
    <source>
        <dbReference type="Google" id="ProtNLM"/>
    </source>
</evidence>
<reference evidence="3 4" key="1">
    <citation type="submission" date="2015-12" db="EMBL/GenBank/DDBJ databases">
        <title>Genome sequence of Thalassospira xiamenensis MCCC 1A03005.</title>
        <authorList>
            <person name="Lu L."/>
            <person name="Lai Q."/>
            <person name="Shao Z."/>
            <person name="Qian P."/>
        </authorList>
    </citation>
    <scope>NUCLEOTIDE SEQUENCE [LARGE SCALE GENOMIC DNA]</scope>
    <source>
        <strain evidence="3 4">MCCC 1A03005</strain>
    </source>
</reference>
<name>A0ABR5Y6S5_9PROT</name>
<dbReference type="PANTHER" id="PTHR42928:SF5">
    <property type="entry name" value="BLR1237 PROTEIN"/>
    <property type="match status" value="1"/>
</dbReference>
<dbReference type="InterPro" id="IPR005064">
    <property type="entry name" value="BUG"/>
</dbReference>
<dbReference type="PANTHER" id="PTHR42928">
    <property type="entry name" value="TRICARBOXYLATE-BINDING PROTEIN"/>
    <property type="match status" value="1"/>
</dbReference>
<dbReference type="CDD" id="cd07012">
    <property type="entry name" value="PBP2_Bug_TTT"/>
    <property type="match status" value="1"/>
</dbReference>
<accession>A0ABR5Y6S5</accession>